<feature type="transmembrane region" description="Helical" evidence="1">
    <location>
        <begin position="21"/>
        <end position="43"/>
    </location>
</feature>
<evidence type="ECO:0000256" key="1">
    <source>
        <dbReference type="SAM" id="Phobius"/>
    </source>
</evidence>
<organism evidence="2 3">
    <name type="scientific">Isoptericola cucumis</name>
    <dbReference type="NCBI Taxonomy" id="1776856"/>
    <lineage>
        <taxon>Bacteria</taxon>
        <taxon>Bacillati</taxon>
        <taxon>Actinomycetota</taxon>
        <taxon>Actinomycetes</taxon>
        <taxon>Micrococcales</taxon>
        <taxon>Promicromonosporaceae</taxon>
        <taxon>Isoptericola</taxon>
    </lineage>
</organism>
<accession>A0ABQ2B7H8</accession>
<dbReference type="Pfam" id="PF11255">
    <property type="entry name" value="DUF3054"/>
    <property type="match status" value="1"/>
</dbReference>
<feature type="transmembrane region" description="Helical" evidence="1">
    <location>
        <begin position="107"/>
        <end position="127"/>
    </location>
</feature>
<proteinExistence type="predicted"/>
<evidence type="ECO:0000313" key="2">
    <source>
        <dbReference type="EMBL" id="GGI08601.1"/>
    </source>
</evidence>
<keyword evidence="1" id="KW-0472">Membrane</keyword>
<reference evidence="3" key="1">
    <citation type="journal article" date="2019" name="Int. J. Syst. Evol. Microbiol.">
        <title>The Global Catalogue of Microorganisms (GCM) 10K type strain sequencing project: providing services to taxonomists for standard genome sequencing and annotation.</title>
        <authorList>
            <consortium name="The Broad Institute Genomics Platform"/>
            <consortium name="The Broad Institute Genome Sequencing Center for Infectious Disease"/>
            <person name="Wu L."/>
            <person name="Ma J."/>
        </authorList>
    </citation>
    <scope>NUCLEOTIDE SEQUENCE [LARGE SCALE GENOMIC DNA]</scope>
    <source>
        <strain evidence="3">CCM 8653</strain>
    </source>
</reference>
<evidence type="ECO:0000313" key="3">
    <source>
        <dbReference type="Proteomes" id="UP000632535"/>
    </source>
</evidence>
<protein>
    <recommendedName>
        <fullName evidence="4">DUF3054 family protein</fullName>
    </recommendedName>
</protein>
<keyword evidence="3" id="KW-1185">Reference proteome</keyword>
<feature type="transmembrane region" description="Helical" evidence="1">
    <location>
        <begin position="82"/>
        <end position="101"/>
    </location>
</feature>
<dbReference type="EMBL" id="BMDG01000006">
    <property type="protein sequence ID" value="GGI08601.1"/>
    <property type="molecule type" value="Genomic_DNA"/>
</dbReference>
<evidence type="ECO:0008006" key="4">
    <source>
        <dbReference type="Google" id="ProtNLM"/>
    </source>
</evidence>
<gene>
    <name evidence="2" type="ORF">GCM10007368_21990</name>
</gene>
<dbReference type="InterPro" id="IPR021414">
    <property type="entry name" value="DUF3054"/>
</dbReference>
<keyword evidence="1" id="KW-0812">Transmembrane</keyword>
<keyword evidence="1" id="KW-1133">Transmembrane helix</keyword>
<dbReference type="Proteomes" id="UP000632535">
    <property type="component" value="Unassembled WGS sequence"/>
</dbReference>
<name>A0ABQ2B7H8_9MICO</name>
<feature type="transmembrane region" description="Helical" evidence="1">
    <location>
        <begin position="49"/>
        <end position="70"/>
    </location>
</feature>
<sequence length="136" mass="14061">MTGSLDAVHQPATAPARTRRVWPAVVADVLSVLVFTVVGTINHATSGDLAHVALVGLPFLVALALGWLVVRAWRAPARPWPTGVAVWGTTVVVGLALRPLFVGGLAPSFAVVTAAFLAATLLGWRAVASLVARRAA</sequence>
<comment type="caution">
    <text evidence="2">The sequence shown here is derived from an EMBL/GenBank/DDBJ whole genome shotgun (WGS) entry which is preliminary data.</text>
</comment>